<gene>
    <name evidence="1" type="ORF">DVR09_16460</name>
</gene>
<dbReference type="Pfam" id="PF04796">
    <property type="entry name" value="RepA_C"/>
    <property type="match status" value="1"/>
</dbReference>
<accession>A0A345YJE3</accession>
<organism evidence="1 2">
    <name type="scientific">Erythrobacter aureus</name>
    <dbReference type="NCBI Taxonomy" id="2182384"/>
    <lineage>
        <taxon>Bacteria</taxon>
        <taxon>Pseudomonadati</taxon>
        <taxon>Pseudomonadota</taxon>
        <taxon>Alphaproteobacteria</taxon>
        <taxon>Sphingomonadales</taxon>
        <taxon>Erythrobacteraceae</taxon>
        <taxon>Erythrobacter/Porphyrobacter group</taxon>
        <taxon>Erythrobacter</taxon>
    </lineage>
</organism>
<keyword evidence="2" id="KW-1185">Reference proteome</keyword>
<protein>
    <recommendedName>
        <fullName evidence="3">Plasmid encoded RepA protein</fullName>
    </recommendedName>
</protein>
<dbReference type="InterPro" id="IPR006881">
    <property type="entry name" value="RepA_C"/>
</dbReference>
<reference evidence="1 2" key="1">
    <citation type="submission" date="2018-07" db="EMBL/GenBank/DDBJ databases">
        <title>Genome sequence of Erythrobacter strain YH-07, an antagonistic bacterium isolated from Yellow Sea.</title>
        <authorList>
            <person name="Tang T."/>
            <person name="Liu Q."/>
            <person name="Sun X."/>
        </authorList>
    </citation>
    <scope>NUCLEOTIDE SEQUENCE [LARGE SCALE GENOMIC DNA]</scope>
    <source>
        <strain evidence="1 2">YH-07</strain>
        <plasmid evidence="1 2">unnamed</plasmid>
    </source>
</reference>
<proteinExistence type="predicted"/>
<evidence type="ECO:0000313" key="1">
    <source>
        <dbReference type="EMBL" id="AXK44045.1"/>
    </source>
</evidence>
<dbReference type="AlphaFoldDB" id="A0A345YJE3"/>
<dbReference type="KEGG" id="err:DVR09_16460"/>
<dbReference type="EMBL" id="CP031358">
    <property type="protein sequence ID" value="AXK44045.1"/>
    <property type="molecule type" value="Genomic_DNA"/>
</dbReference>
<geneLocation type="plasmid" evidence="1 2">
    <name>unnamed</name>
</geneLocation>
<name>A0A345YJE3_9SPHN</name>
<sequence length="444" mass="49627">MLPMPLGRRLVEELENSSIDEVRALATEEGGEKVFQAVHEVLTQDPSAGFLHSALCAMSLPVRCPKGEAEFAPIIRREGNYTLIIRPTERMRMVNGELVPTKLGVPYGSYARLAMLFIMTEAVRQKSREVYLGDSFAAWLRRMGITATNSGGPRGARALMQEQLDRLMSCEWSIRWDQEITKAQPSKGKGTKKGSVKPVTISAFEASDMRLANKYGGVSTEEGEFVSRFVLSEPFYETIRDHAVPLNERAFAALKRSATQLDLYTYLAYRLPKIREGEQVPISWKQLWSHLGNDCKTIGKFRQTVRNAWETVSGVYPQARGSVDLSGQTVWLSYADKPVDNHPVKRMNGLIEYMSVLPDLSADEGKPKGAKGALVKPELSFPSGTLQYNCPELYAIAKEHGSGNDVNRIADAFRRKLGEELAEVKGDRLVRRFTAFCKAFDPPR</sequence>
<dbReference type="OrthoDB" id="7237346at2"/>
<evidence type="ECO:0008006" key="3">
    <source>
        <dbReference type="Google" id="ProtNLM"/>
    </source>
</evidence>
<evidence type="ECO:0000313" key="2">
    <source>
        <dbReference type="Proteomes" id="UP000254508"/>
    </source>
</evidence>
<dbReference type="Proteomes" id="UP000254508">
    <property type="component" value="Plasmid unnamed"/>
</dbReference>
<keyword evidence="1" id="KW-0614">Plasmid</keyword>